<accession>A0ABP7EFE3</accession>
<gene>
    <name evidence="2" type="ORF">GCM10023082_14930</name>
</gene>
<feature type="compositionally biased region" description="Basic and acidic residues" evidence="1">
    <location>
        <begin position="20"/>
        <end position="30"/>
    </location>
</feature>
<keyword evidence="3" id="KW-1185">Reference proteome</keyword>
<evidence type="ECO:0000256" key="1">
    <source>
        <dbReference type="SAM" id="MobiDB-lite"/>
    </source>
</evidence>
<organism evidence="2 3">
    <name type="scientific">Streptomyces tremellae</name>
    <dbReference type="NCBI Taxonomy" id="1124239"/>
    <lineage>
        <taxon>Bacteria</taxon>
        <taxon>Bacillati</taxon>
        <taxon>Actinomycetota</taxon>
        <taxon>Actinomycetes</taxon>
        <taxon>Kitasatosporales</taxon>
        <taxon>Streptomycetaceae</taxon>
        <taxon>Streptomyces</taxon>
    </lineage>
</organism>
<name>A0ABP7EFE3_9ACTN</name>
<sequence>MSPASASSTRPLDQINADIRATRNGRDEPRLSAAEEELATRRARKGGRPRKDTTE</sequence>
<reference evidence="3" key="1">
    <citation type="journal article" date="2019" name="Int. J. Syst. Evol. Microbiol.">
        <title>The Global Catalogue of Microorganisms (GCM) 10K type strain sequencing project: providing services to taxonomists for standard genome sequencing and annotation.</title>
        <authorList>
            <consortium name="The Broad Institute Genomics Platform"/>
            <consortium name="The Broad Institute Genome Sequencing Center for Infectious Disease"/>
            <person name="Wu L."/>
            <person name="Ma J."/>
        </authorList>
    </citation>
    <scope>NUCLEOTIDE SEQUENCE [LARGE SCALE GENOMIC DNA]</scope>
    <source>
        <strain evidence="3">JCM 30846</strain>
    </source>
</reference>
<dbReference type="Proteomes" id="UP001499884">
    <property type="component" value="Unassembled WGS sequence"/>
</dbReference>
<dbReference type="RefSeq" id="WP_345642869.1">
    <property type="nucleotide sequence ID" value="NZ_BAABEP010000006.1"/>
</dbReference>
<feature type="compositionally biased region" description="Polar residues" evidence="1">
    <location>
        <begin position="1"/>
        <end position="11"/>
    </location>
</feature>
<comment type="caution">
    <text evidence="2">The sequence shown here is derived from an EMBL/GenBank/DDBJ whole genome shotgun (WGS) entry which is preliminary data.</text>
</comment>
<dbReference type="EMBL" id="BAABEP010000006">
    <property type="protein sequence ID" value="GAA3718403.1"/>
    <property type="molecule type" value="Genomic_DNA"/>
</dbReference>
<evidence type="ECO:0000313" key="3">
    <source>
        <dbReference type="Proteomes" id="UP001499884"/>
    </source>
</evidence>
<protein>
    <submittedName>
        <fullName evidence="2">Uncharacterized protein</fullName>
    </submittedName>
</protein>
<evidence type="ECO:0000313" key="2">
    <source>
        <dbReference type="EMBL" id="GAA3718403.1"/>
    </source>
</evidence>
<feature type="region of interest" description="Disordered" evidence="1">
    <location>
        <begin position="1"/>
        <end position="55"/>
    </location>
</feature>
<proteinExistence type="predicted"/>